<protein>
    <submittedName>
        <fullName evidence="5">Spermidine/putrescine ABC transporter substrate-binding protein</fullName>
    </submittedName>
</protein>
<dbReference type="InterPro" id="IPR001188">
    <property type="entry name" value="Sperm_putr-bd"/>
</dbReference>
<name>A0ABT4TNN0_9ACTN</name>
<dbReference type="PANTHER" id="PTHR30222">
    <property type="entry name" value="SPERMIDINE/PUTRESCINE-BINDING PERIPLASMIC PROTEIN"/>
    <property type="match status" value="1"/>
</dbReference>
<dbReference type="PANTHER" id="PTHR30222:SF17">
    <property type="entry name" value="SPERMIDINE_PUTRESCINE-BINDING PERIPLASMIC PROTEIN"/>
    <property type="match status" value="1"/>
</dbReference>
<reference evidence="5" key="1">
    <citation type="submission" date="2023-01" db="EMBL/GenBank/DDBJ databases">
        <title>Draft genome sequence of Nocardiopsis sp. LSu2-4 isolated from halophytes.</title>
        <authorList>
            <person name="Duangmal K."/>
            <person name="Chantavorakit T."/>
        </authorList>
    </citation>
    <scope>NUCLEOTIDE SEQUENCE</scope>
    <source>
        <strain evidence="5">LSu2-4</strain>
    </source>
</reference>
<keyword evidence="6" id="KW-1185">Reference proteome</keyword>
<organism evidence="5 6">
    <name type="scientific">Nocardiopsis suaedae</name>
    <dbReference type="NCBI Taxonomy" id="3018444"/>
    <lineage>
        <taxon>Bacteria</taxon>
        <taxon>Bacillati</taxon>
        <taxon>Actinomycetota</taxon>
        <taxon>Actinomycetes</taxon>
        <taxon>Streptosporangiales</taxon>
        <taxon>Nocardiopsidaceae</taxon>
        <taxon>Nocardiopsis</taxon>
    </lineage>
</organism>
<dbReference type="InterPro" id="IPR006311">
    <property type="entry name" value="TAT_signal"/>
</dbReference>
<evidence type="ECO:0000313" key="6">
    <source>
        <dbReference type="Proteomes" id="UP001165685"/>
    </source>
</evidence>
<evidence type="ECO:0000256" key="1">
    <source>
        <dbReference type="ARBA" id="ARBA00004418"/>
    </source>
</evidence>
<dbReference type="RefSeq" id="WP_270678952.1">
    <property type="nucleotide sequence ID" value="NZ_JAQFWP010000032.1"/>
</dbReference>
<dbReference type="EMBL" id="JAQFWP010000032">
    <property type="protein sequence ID" value="MDA2806295.1"/>
    <property type="molecule type" value="Genomic_DNA"/>
</dbReference>
<dbReference type="CDD" id="cd13590">
    <property type="entry name" value="PBP2_PotD_PotF_like"/>
    <property type="match status" value="1"/>
</dbReference>
<proteinExistence type="predicted"/>
<dbReference type="PROSITE" id="PS51257">
    <property type="entry name" value="PROKAR_LIPOPROTEIN"/>
    <property type="match status" value="1"/>
</dbReference>
<comment type="subcellular location">
    <subcellularLocation>
        <location evidence="1">Periplasm</location>
    </subcellularLocation>
</comment>
<evidence type="ECO:0000256" key="2">
    <source>
        <dbReference type="ARBA" id="ARBA00022448"/>
    </source>
</evidence>
<evidence type="ECO:0000256" key="3">
    <source>
        <dbReference type="ARBA" id="ARBA00022729"/>
    </source>
</evidence>
<keyword evidence="4" id="KW-0574">Periplasm</keyword>
<dbReference type="PROSITE" id="PS51318">
    <property type="entry name" value="TAT"/>
    <property type="match status" value="1"/>
</dbReference>
<keyword evidence="2" id="KW-0813">Transport</keyword>
<evidence type="ECO:0000256" key="4">
    <source>
        <dbReference type="ARBA" id="ARBA00022764"/>
    </source>
</evidence>
<gene>
    <name evidence="5" type="ORF">O4U47_17420</name>
</gene>
<dbReference type="SUPFAM" id="SSF53850">
    <property type="entry name" value="Periplasmic binding protein-like II"/>
    <property type="match status" value="1"/>
</dbReference>
<comment type="caution">
    <text evidence="5">The sequence shown here is derived from an EMBL/GenBank/DDBJ whole genome shotgun (WGS) entry which is preliminary data.</text>
</comment>
<evidence type="ECO:0000313" key="5">
    <source>
        <dbReference type="EMBL" id="MDA2806295.1"/>
    </source>
</evidence>
<keyword evidence="3" id="KW-0732">Signal</keyword>
<dbReference type="Pfam" id="PF13416">
    <property type="entry name" value="SBP_bac_8"/>
    <property type="match status" value="1"/>
</dbReference>
<sequence length="392" mass="43142">MSRRGLLGAAGLAAAGAALTGCGVGGQGAGKAPESEDFWAGKESNGKLRFANWPLYMDAERTQLKEFTEATGVKVDYDEAVQENHSFFGKIQPKLADGESIGYDLMVLSTGIELAKLVELGYLAPLDHTKMPNFSDYAGDKYQDPSYDPGNRFTVPYTSGITGIAYNPDYVDREITSIADLWRPEFEGKVGMMADPQEIANFALLLNGVAPADSTEQDWEKAADKLKEQRDKGIVRRYYQQDYIQPLTNGDVWLSMAWSGDVFQQNAEEGAGLEFVVPEEGATLWSDLMMIPRTAANPVDALMLMDFLYEPDVAAGLAEYINYIPPVPEVQNILEEKAADASGEEKEFLEDLVGSPLVFPTDEDYTKLHNYVPLSVDQEESFSPLFLSVTQS</sequence>
<dbReference type="PRINTS" id="PR00909">
    <property type="entry name" value="SPERMDNBNDNG"/>
</dbReference>
<dbReference type="Proteomes" id="UP001165685">
    <property type="component" value="Unassembled WGS sequence"/>
</dbReference>
<dbReference type="InterPro" id="IPR006059">
    <property type="entry name" value="SBP"/>
</dbReference>
<dbReference type="Gene3D" id="3.40.190.10">
    <property type="entry name" value="Periplasmic binding protein-like II"/>
    <property type="match status" value="2"/>
</dbReference>
<accession>A0ABT4TNN0</accession>